<evidence type="ECO:0000313" key="2">
    <source>
        <dbReference type="Proteomes" id="UP000195950"/>
    </source>
</evidence>
<dbReference type="EMBL" id="NFJX01000014">
    <property type="protein sequence ID" value="OUP16792.1"/>
    <property type="molecule type" value="Genomic_DNA"/>
</dbReference>
<protein>
    <submittedName>
        <fullName evidence="1">Uncharacterized protein</fullName>
    </submittedName>
</protein>
<comment type="caution">
    <text evidence="1">The sequence shown here is derived from an EMBL/GenBank/DDBJ whole genome shotgun (WGS) entry which is preliminary data.</text>
</comment>
<reference evidence="2" key="1">
    <citation type="submission" date="2017-04" db="EMBL/GenBank/DDBJ databases">
        <title>Function of individual gut microbiota members based on whole genome sequencing of pure cultures obtained from chicken caecum.</title>
        <authorList>
            <person name="Medvecky M."/>
            <person name="Cejkova D."/>
            <person name="Polansky O."/>
            <person name="Karasova D."/>
            <person name="Kubasova T."/>
            <person name="Cizek A."/>
            <person name="Rychlik I."/>
        </authorList>
    </citation>
    <scope>NUCLEOTIDE SEQUENCE [LARGE SCALE GENOMIC DNA]</scope>
    <source>
        <strain evidence="2">An199</strain>
    </source>
</reference>
<dbReference type="Proteomes" id="UP000195950">
    <property type="component" value="Unassembled WGS sequence"/>
</dbReference>
<organism evidence="1 2">
    <name type="scientific">Parabacteroides distasonis</name>
    <dbReference type="NCBI Taxonomy" id="823"/>
    <lineage>
        <taxon>Bacteria</taxon>
        <taxon>Pseudomonadati</taxon>
        <taxon>Bacteroidota</taxon>
        <taxon>Bacteroidia</taxon>
        <taxon>Bacteroidales</taxon>
        <taxon>Tannerellaceae</taxon>
        <taxon>Parabacteroides</taxon>
    </lineage>
</organism>
<name>A0A1Y4IIU8_PARDI</name>
<dbReference type="AlphaFoldDB" id="A0A1Y4IIU8"/>
<proteinExistence type="predicted"/>
<gene>
    <name evidence="1" type="ORF">B5F32_14535</name>
</gene>
<accession>A0A1Y4IIU8</accession>
<dbReference type="RefSeq" id="WP_022192469.1">
    <property type="nucleotide sequence ID" value="NZ_CP157380.1"/>
</dbReference>
<sequence length="85" mass="10053">MITLEQAKEKLEDLKSEIRCRLKCEPEDLEIVQHESGCISIYWVTKYIGLDYMNIPSEWIVVTIDWQEKRASMFADPSDFMVYTT</sequence>
<evidence type="ECO:0000313" key="1">
    <source>
        <dbReference type="EMBL" id="OUP16792.1"/>
    </source>
</evidence>